<feature type="compositionally biased region" description="Basic and acidic residues" evidence="1">
    <location>
        <begin position="289"/>
        <end position="303"/>
    </location>
</feature>
<protein>
    <recommendedName>
        <fullName evidence="2">Borealin N-terminal domain-containing protein</fullName>
    </recommendedName>
</protein>
<evidence type="ECO:0000259" key="2">
    <source>
        <dbReference type="Pfam" id="PF10444"/>
    </source>
</evidence>
<organism evidence="3 4">
    <name type="scientific">Pyronema omphalodes (strain CBS 100304)</name>
    <name type="common">Pyronema confluens</name>
    <dbReference type="NCBI Taxonomy" id="1076935"/>
    <lineage>
        <taxon>Eukaryota</taxon>
        <taxon>Fungi</taxon>
        <taxon>Dikarya</taxon>
        <taxon>Ascomycota</taxon>
        <taxon>Pezizomycotina</taxon>
        <taxon>Pezizomycetes</taxon>
        <taxon>Pezizales</taxon>
        <taxon>Pyronemataceae</taxon>
        <taxon>Pyronema</taxon>
    </lineage>
</organism>
<gene>
    <name evidence="3" type="ORF">PCON_06311</name>
</gene>
<evidence type="ECO:0000313" key="3">
    <source>
        <dbReference type="EMBL" id="CCX29650.1"/>
    </source>
</evidence>
<evidence type="ECO:0000313" key="4">
    <source>
        <dbReference type="Proteomes" id="UP000018144"/>
    </source>
</evidence>
<dbReference type="OrthoDB" id="2392550at2759"/>
<feature type="compositionally biased region" description="Basic and acidic residues" evidence="1">
    <location>
        <begin position="257"/>
        <end position="281"/>
    </location>
</feature>
<dbReference type="AlphaFoldDB" id="U4LJU4"/>
<feature type="region of interest" description="Disordered" evidence="1">
    <location>
        <begin position="1"/>
        <end position="22"/>
    </location>
</feature>
<feature type="domain" description="Borealin N-terminal" evidence="2">
    <location>
        <begin position="63"/>
        <end position="117"/>
    </location>
</feature>
<dbReference type="eggNOG" id="ENOG502S9QE">
    <property type="taxonomic scope" value="Eukaryota"/>
</dbReference>
<dbReference type="Proteomes" id="UP000018144">
    <property type="component" value="Unassembled WGS sequence"/>
</dbReference>
<proteinExistence type="predicted"/>
<dbReference type="OMA" id="ITMQQKQ"/>
<reference evidence="3 4" key="1">
    <citation type="journal article" date="2013" name="PLoS Genet.">
        <title>The genome and development-dependent transcriptomes of Pyronema confluens: a window into fungal evolution.</title>
        <authorList>
            <person name="Traeger S."/>
            <person name="Altegoer F."/>
            <person name="Freitag M."/>
            <person name="Gabaldon T."/>
            <person name="Kempken F."/>
            <person name="Kumar A."/>
            <person name="Marcet-Houben M."/>
            <person name="Poggeler S."/>
            <person name="Stajich J.E."/>
            <person name="Nowrousian M."/>
        </authorList>
    </citation>
    <scope>NUCLEOTIDE SEQUENCE [LARGE SCALE GENOMIC DNA]</scope>
    <source>
        <strain evidence="4">CBS 100304</strain>
        <tissue evidence="3">Vegetative mycelium</tissue>
    </source>
</reference>
<accession>U4LJU4</accession>
<sequence length="313" mass="34046">MPRILSQHQTTMTPRRKPEASSENAVVIAHHIPAVYNKELALDAPTKSPMKRVIDGRITKARKEQILVNLETELNERIRKLRAQAQTLSQSLAVRIGSRINRVPKKFWNMTMGELLAATEGEAGKALGDVGGVRGFVNDVRRLSNGAPQSPHKLDSLATLKKRQQKTFSSSNPSYPHPSPQKSPQKNPLILTNKSNFPPSGTPLRAASPQRSTSPTKLSKPTGTGARKRAPGSRPQSRANGRTSVETAGTVASTKGGMKDKEMKRPGTAKSDKGGNKEKKMMGQQKSDGSLKENKKVGGEKTSRGGRVLRSRK</sequence>
<feature type="compositionally biased region" description="Polar residues" evidence="1">
    <location>
        <begin position="1"/>
        <end position="13"/>
    </location>
</feature>
<feature type="compositionally biased region" description="Polar residues" evidence="1">
    <location>
        <begin position="209"/>
        <end position="222"/>
    </location>
</feature>
<evidence type="ECO:0000256" key="1">
    <source>
        <dbReference type="SAM" id="MobiDB-lite"/>
    </source>
</evidence>
<feature type="compositionally biased region" description="Polar residues" evidence="1">
    <location>
        <begin position="234"/>
        <end position="253"/>
    </location>
</feature>
<feature type="compositionally biased region" description="Polar residues" evidence="1">
    <location>
        <begin position="182"/>
        <end position="199"/>
    </location>
</feature>
<dbReference type="InterPro" id="IPR018851">
    <property type="entry name" value="Borealin_N"/>
</dbReference>
<dbReference type="Pfam" id="PF10444">
    <property type="entry name" value="Nbl1_Borealin_N"/>
    <property type="match status" value="1"/>
</dbReference>
<feature type="region of interest" description="Disordered" evidence="1">
    <location>
        <begin position="162"/>
        <end position="313"/>
    </location>
</feature>
<name>U4LJU4_PYROM</name>
<keyword evidence="4" id="KW-1185">Reference proteome</keyword>
<dbReference type="EMBL" id="HF935309">
    <property type="protein sequence ID" value="CCX29650.1"/>
    <property type="molecule type" value="Genomic_DNA"/>
</dbReference>